<dbReference type="PANTHER" id="PTHR32234">
    <property type="entry name" value="THIOL:DISULFIDE INTERCHANGE PROTEIN DSBD"/>
    <property type="match status" value="1"/>
</dbReference>
<dbReference type="GO" id="GO:0015035">
    <property type="term" value="F:protein-disulfide reductase activity"/>
    <property type="evidence" value="ECO:0007669"/>
    <property type="project" value="TreeGrafter"/>
</dbReference>
<sequence>MKMSPVFRISLTLLLSTFLFAGNLAYAQLTPRTVSGLAAQPASPQPLPLEQAFPFYVSVVSPGRYKIVWNLPDGHYLYRHAFEFTLSAQVDSQELPVEFRMPDGLKKNDQFFGDIEAYYGRLDIDLRLSTVPGPDARIFIHYQGCADWGFCYPPQRFEFLLNP</sequence>
<accession>A0A2A4X3Y0</accession>
<comment type="caution">
    <text evidence="2">The sequence shown here is derived from an EMBL/GenBank/DDBJ whole genome shotgun (WGS) entry which is preliminary data.</text>
</comment>
<feature type="domain" description="Thiol:disulfide interchange protein DsbD N-terminal" evidence="1">
    <location>
        <begin position="44"/>
        <end position="161"/>
    </location>
</feature>
<evidence type="ECO:0000313" key="3">
    <source>
        <dbReference type="Proteomes" id="UP000218767"/>
    </source>
</evidence>
<protein>
    <recommendedName>
        <fullName evidence="1">Thiol:disulfide interchange protein DsbD N-terminal domain-containing protein</fullName>
    </recommendedName>
</protein>
<evidence type="ECO:0000313" key="2">
    <source>
        <dbReference type="EMBL" id="PCI76829.1"/>
    </source>
</evidence>
<dbReference type="InterPro" id="IPR036929">
    <property type="entry name" value="DsbDN_sf"/>
</dbReference>
<dbReference type="Pfam" id="PF11412">
    <property type="entry name" value="DsbD_N"/>
    <property type="match status" value="1"/>
</dbReference>
<dbReference type="EMBL" id="NVUL01000052">
    <property type="protein sequence ID" value="PCI76829.1"/>
    <property type="molecule type" value="Genomic_DNA"/>
</dbReference>
<name>A0A2A4X3Y0_9GAMM</name>
<reference evidence="3" key="1">
    <citation type="submission" date="2017-08" db="EMBL/GenBank/DDBJ databases">
        <title>A dynamic microbial community with high functional redundancy inhabits the cold, oxic subseafloor aquifer.</title>
        <authorList>
            <person name="Tully B.J."/>
            <person name="Wheat C.G."/>
            <person name="Glazer B.T."/>
            <person name="Huber J.A."/>
        </authorList>
    </citation>
    <scope>NUCLEOTIDE SEQUENCE [LARGE SCALE GENOMIC DNA]</scope>
</reference>
<dbReference type="GO" id="GO:0045454">
    <property type="term" value="P:cell redox homeostasis"/>
    <property type="evidence" value="ECO:0007669"/>
    <property type="project" value="TreeGrafter"/>
</dbReference>
<dbReference type="Proteomes" id="UP000218767">
    <property type="component" value="Unassembled WGS sequence"/>
</dbReference>
<dbReference type="SUPFAM" id="SSF74863">
    <property type="entry name" value="Thiol:disulfide interchange protein DsbD, N-terminal domain (DsbD-alpha)"/>
    <property type="match status" value="1"/>
</dbReference>
<organism evidence="2 3">
    <name type="scientific">SAR86 cluster bacterium</name>
    <dbReference type="NCBI Taxonomy" id="2030880"/>
    <lineage>
        <taxon>Bacteria</taxon>
        <taxon>Pseudomonadati</taxon>
        <taxon>Pseudomonadota</taxon>
        <taxon>Gammaproteobacteria</taxon>
        <taxon>SAR86 cluster</taxon>
    </lineage>
</organism>
<gene>
    <name evidence="2" type="ORF">COB20_09745</name>
</gene>
<evidence type="ECO:0000259" key="1">
    <source>
        <dbReference type="Pfam" id="PF11412"/>
    </source>
</evidence>
<dbReference type="Gene3D" id="2.60.40.1250">
    <property type="entry name" value="Thiol:disulfide interchange protein DsbD, N-terminal domain"/>
    <property type="match status" value="1"/>
</dbReference>
<dbReference type="AlphaFoldDB" id="A0A2A4X3Y0"/>
<dbReference type="PANTHER" id="PTHR32234:SF0">
    <property type="entry name" value="THIOL:DISULFIDE INTERCHANGE PROTEIN DSBD"/>
    <property type="match status" value="1"/>
</dbReference>
<proteinExistence type="predicted"/>
<dbReference type="InterPro" id="IPR028250">
    <property type="entry name" value="DsbDN"/>
</dbReference>